<evidence type="ECO:0000313" key="2">
    <source>
        <dbReference type="EMBL" id="PWB98173.1"/>
    </source>
</evidence>
<accession>A0A2U1T336</accession>
<dbReference type="Proteomes" id="UP000244978">
    <property type="component" value="Unassembled WGS sequence"/>
</dbReference>
<evidence type="ECO:0000256" key="1">
    <source>
        <dbReference type="SAM" id="SignalP"/>
    </source>
</evidence>
<feature type="signal peptide" evidence="1">
    <location>
        <begin position="1"/>
        <end position="31"/>
    </location>
</feature>
<evidence type="ECO:0008006" key="4">
    <source>
        <dbReference type="Google" id="ProtNLM"/>
    </source>
</evidence>
<organism evidence="2 3">
    <name type="scientific">Homoserinimonas hongtaonis</name>
    <dbReference type="NCBI Taxonomy" id="2079791"/>
    <lineage>
        <taxon>Bacteria</taxon>
        <taxon>Bacillati</taxon>
        <taxon>Actinomycetota</taxon>
        <taxon>Actinomycetes</taxon>
        <taxon>Micrococcales</taxon>
        <taxon>Microbacteriaceae</taxon>
        <taxon>Homoserinimonas</taxon>
    </lineage>
</organism>
<dbReference type="PROSITE" id="PS51257">
    <property type="entry name" value="PROKAR_LIPOPROTEIN"/>
    <property type="match status" value="1"/>
</dbReference>
<dbReference type="EMBL" id="QEEX01000001">
    <property type="protein sequence ID" value="PWB98173.1"/>
    <property type="molecule type" value="Genomic_DNA"/>
</dbReference>
<feature type="chain" id="PRO_5039211837" description="DNA modification methylase" evidence="1">
    <location>
        <begin position="32"/>
        <end position="153"/>
    </location>
</feature>
<name>A0A2U1T336_9MICO</name>
<gene>
    <name evidence="2" type="ORF">DF220_10290</name>
</gene>
<evidence type="ECO:0000313" key="3">
    <source>
        <dbReference type="Proteomes" id="UP000244978"/>
    </source>
</evidence>
<reference evidence="3" key="1">
    <citation type="submission" date="2018-04" db="EMBL/GenBank/DDBJ databases">
        <authorList>
            <person name="Liu S."/>
            <person name="Wang Z."/>
            <person name="Li J."/>
        </authorList>
    </citation>
    <scope>NUCLEOTIDE SEQUENCE [LARGE SCALE GENOMIC DNA]</scope>
    <source>
        <strain evidence="3">S1194</strain>
    </source>
</reference>
<keyword evidence="3" id="KW-1185">Reference proteome</keyword>
<protein>
    <recommendedName>
        <fullName evidence="4">DNA modification methylase</fullName>
    </recommendedName>
</protein>
<keyword evidence="1" id="KW-0732">Signal</keyword>
<dbReference type="RefSeq" id="WP_108997934.1">
    <property type="nucleotide sequence ID" value="NZ_QEEX01000001.1"/>
</dbReference>
<dbReference type="AlphaFoldDB" id="A0A2U1T336"/>
<comment type="caution">
    <text evidence="2">The sequence shown here is derived from an EMBL/GenBank/DDBJ whole genome shotgun (WGS) entry which is preliminary data.</text>
</comment>
<sequence>MRARIVASVALSAAITLLVAGCGFITPQATTDDYDASDGTNATIGDVKVLNAIVVSDNGVDGNLVTSVANNGSERVTVTFQFESTEGKSDSKVTVASGQIKKLGVDEVFLLEGINSEPGSLMPIFVQYGSETGKQVLVPVLDGSLPEYADLVP</sequence>
<proteinExistence type="predicted"/>